<evidence type="ECO:0000256" key="2">
    <source>
        <dbReference type="ARBA" id="ARBA00022801"/>
    </source>
</evidence>
<gene>
    <name evidence="7" type="ORF">DSTB1V02_LOCUS6595</name>
</gene>
<dbReference type="InterPro" id="IPR015894">
    <property type="entry name" value="Guanylate-bd_N"/>
</dbReference>
<dbReference type="Proteomes" id="UP000677054">
    <property type="component" value="Unassembled WGS sequence"/>
</dbReference>
<evidence type="ECO:0000256" key="3">
    <source>
        <dbReference type="ARBA" id="ARBA00023134"/>
    </source>
</evidence>
<keyword evidence="5" id="KW-0175">Coiled coil</keyword>
<evidence type="ECO:0000256" key="1">
    <source>
        <dbReference type="ARBA" id="ARBA00022741"/>
    </source>
</evidence>
<keyword evidence="2" id="KW-0378">Hydrolase</keyword>
<dbReference type="Pfam" id="PF02263">
    <property type="entry name" value="GBP"/>
    <property type="match status" value="1"/>
</dbReference>
<proteinExistence type="inferred from homology"/>
<dbReference type="EMBL" id="LR900745">
    <property type="protein sequence ID" value="CAD7246749.1"/>
    <property type="molecule type" value="Genomic_DNA"/>
</dbReference>
<organism evidence="7">
    <name type="scientific">Darwinula stevensoni</name>
    <dbReference type="NCBI Taxonomy" id="69355"/>
    <lineage>
        <taxon>Eukaryota</taxon>
        <taxon>Metazoa</taxon>
        <taxon>Ecdysozoa</taxon>
        <taxon>Arthropoda</taxon>
        <taxon>Crustacea</taxon>
        <taxon>Oligostraca</taxon>
        <taxon>Ostracoda</taxon>
        <taxon>Podocopa</taxon>
        <taxon>Podocopida</taxon>
        <taxon>Darwinulocopina</taxon>
        <taxon>Darwinuloidea</taxon>
        <taxon>Darwinulidae</taxon>
        <taxon>Darwinula</taxon>
    </lineage>
</organism>
<dbReference type="SUPFAM" id="SSF52540">
    <property type="entry name" value="P-loop containing nucleoside triphosphate hydrolases"/>
    <property type="match status" value="1"/>
</dbReference>
<keyword evidence="3" id="KW-0342">GTP-binding</keyword>
<dbReference type="Pfam" id="PF02841">
    <property type="entry name" value="GBP_C"/>
    <property type="match status" value="1"/>
</dbReference>
<dbReference type="InterPro" id="IPR027417">
    <property type="entry name" value="P-loop_NTPase"/>
</dbReference>
<dbReference type="InterPro" id="IPR003191">
    <property type="entry name" value="Guanylate-bd/ATL_C"/>
</dbReference>
<protein>
    <recommendedName>
        <fullName evidence="6">GB1/RHD3-type G domain-containing protein</fullName>
    </recommendedName>
</protein>
<evidence type="ECO:0000313" key="7">
    <source>
        <dbReference type="EMBL" id="CAD7246749.1"/>
    </source>
</evidence>
<evidence type="ECO:0000259" key="6">
    <source>
        <dbReference type="PROSITE" id="PS51715"/>
    </source>
</evidence>
<dbReference type="Gene3D" id="1.20.58.420">
    <property type="entry name" value="AHSP"/>
    <property type="match status" value="2"/>
</dbReference>
<name>A0A7R8XBZ0_9CRUS</name>
<dbReference type="SUPFAM" id="SSF48340">
    <property type="entry name" value="Interferon-induced guanylate-binding protein 1 (GBP1), C-terminal domain"/>
    <property type="match status" value="3"/>
</dbReference>
<comment type="similarity">
    <text evidence="4">Belongs to the TRAFAC class dynamin-like GTPase superfamily. GB1/RHD3 GTPase family.</text>
</comment>
<keyword evidence="1" id="KW-0547">Nucleotide-binding</keyword>
<dbReference type="EMBL" id="CAJPEV010001228">
    <property type="protein sequence ID" value="CAG0891479.1"/>
    <property type="molecule type" value="Genomic_DNA"/>
</dbReference>
<feature type="domain" description="GB1/RHD3-type G" evidence="6">
    <location>
        <begin position="34"/>
        <end position="265"/>
    </location>
</feature>
<dbReference type="GO" id="GO:0005525">
    <property type="term" value="F:GTP binding"/>
    <property type="evidence" value="ECO:0007669"/>
    <property type="project" value="UniProtKB-KW"/>
</dbReference>
<dbReference type="AlphaFoldDB" id="A0A7R8XBZ0"/>
<dbReference type="PANTHER" id="PTHR10751">
    <property type="entry name" value="GUANYLATE BINDING PROTEIN"/>
    <property type="match status" value="1"/>
</dbReference>
<dbReference type="InterPro" id="IPR030386">
    <property type="entry name" value="G_GB1_RHD3_dom"/>
</dbReference>
<dbReference type="OrthoDB" id="7788754at2759"/>
<evidence type="ECO:0000256" key="4">
    <source>
        <dbReference type="PROSITE-ProRule" id="PRU01052"/>
    </source>
</evidence>
<accession>A0A7R8XBZ0</accession>
<dbReference type="InterPro" id="IPR036543">
    <property type="entry name" value="Guanylate-bd_C_sf"/>
</dbReference>
<evidence type="ECO:0000313" key="8">
    <source>
        <dbReference type="Proteomes" id="UP000677054"/>
    </source>
</evidence>
<dbReference type="Gene3D" id="3.40.50.300">
    <property type="entry name" value="P-loop containing nucleotide triphosphate hydrolases"/>
    <property type="match status" value="1"/>
</dbReference>
<evidence type="ECO:0000256" key="5">
    <source>
        <dbReference type="SAM" id="Coils"/>
    </source>
</evidence>
<sequence length="861" mass="98777">MDDFLLSDVAEDDVRVTSLFGQRHHRYAGGARRGKSFLLSLFLRYLRARGSENWLEDEDTPITGFAWKMSSKRVTTGIHIWDEIFTLRLANGEEACVLLMDTEGTFDCEESLAHSVTVFALSTLLSSVQIYNLKENIHMDDLLHLQVYFTGYGRLCLETSNDKPFQNFLFLVRDWRNHHEVPYGSEGGQAFLDEKLKTSGRQREEVKKVKEDIKFCFTKLNCFLMPYPGERVAGDPHFSGSLSDIREDFKDQLRLLVQQLLSPENLALKTIAGSPITCKQLFEFFKCYIGIYNNRAEIPEPMSIFEATAEVQHRNACDEAVNHYTKGMDGHLAETPVPTRRRLNQVHASLRVEAIEKFTRSKKMGGKEALGRYILLLNESLHEKHKKYEIQRDAREDQIRSKLLEAAARSLKEYGEDMSEVLGTVPLVTKEELRVEHEEKKAWAIQDFLQNKEIAGEDLFTQCKEKLEKDIESQSAFFFTDRQWKETTANGDLINAIQSTVWIYCSQMGHSCGGAVITEEELESEHRKHYKEAINAFLERTQNTLCPYLLDGHHQNLMRRMSIEYERYKAFRNSQEHQAESALQDAVERSVIVYELEMSYHCGGKDDEGRQGVTDNHLLTKKELLEGHEKCRREALQIFWETGAQWPHLADRYKEKLDERLTRAKDHLERKRKNKEKRVGRLLVKSLRARAGDYLSATRMKKFYGETVVTEEELKENHEEHRDAVVRSFVEDGDWAPAWLFQEYRDILVTTLDDWHRSLETKMTEERAKRYQAGSIVGIAAAAAPLMAGAVLGPIGALGAGAAIGALGGTYKYYNDAWRWQNEVVPPDPSSIPMSVSGLVVNLVSSDEDNAEVESEEHESE</sequence>
<feature type="coiled-coil region" evidence="5">
    <location>
        <begin position="654"/>
        <end position="685"/>
    </location>
</feature>
<keyword evidence="8" id="KW-1185">Reference proteome</keyword>
<dbReference type="PROSITE" id="PS51715">
    <property type="entry name" value="G_GB1_RHD3"/>
    <property type="match status" value="1"/>
</dbReference>
<reference evidence="7" key="1">
    <citation type="submission" date="2020-11" db="EMBL/GenBank/DDBJ databases">
        <authorList>
            <person name="Tran Van P."/>
        </authorList>
    </citation>
    <scope>NUCLEOTIDE SEQUENCE</scope>
</reference>
<dbReference type="GO" id="GO:0003924">
    <property type="term" value="F:GTPase activity"/>
    <property type="evidence" value="ECO:0007669"/>
    <property type="project" value="InterPro"/>
</dbReference>